<gene>
    <name evidence="1" type="ORF">J437_LFUL002073</name>
</gene>
<reference evidence="1" key="2">
    <citation type="submission" date="2017-10" db="EMBL/GenBank/DDBJ databases">
        <title>Ladona fulva Genome sequencing and assembly.</title>
        <authorList>
            <person name="Murali S."/>
            <person name="Richards S."/>
            <person name="Bandaranaike D."/>
            <person name="Bellair M."/>
            <person name="Blankenburg K."/>
            <person name="Chao H."/>
            <person name="Dinh H."/>
            <person name="Doddapaneni H."/>
            <person name="Dugan-Rocha S."/>
            <person name="Elkadiri S."/>
            <person name="Gnanaolivu R."/>
            <person name="Hernandez B."/>
            <person name="Skinner E."/>
            <person name="Javaid M."/>
            <person name="Lee S."/>
            <person name="Li M."/>
            <person name="Ming W."/>
            <person name="Munidasa M."/>
            <person name="Muniz J."/>
            <person name="Nguyen L."/>
            <person name="Hughes D."/>
            <person name="Osuji N."/>
            <person name="Pu L.-L."/>
            <person name="Puazo M."/>
            <person name="Qu C."/>
            <person name="Quiroz J."/>
            <person name="Raj R."/>
            <person name="Weissenberger G."/>
            <person name="Xin Y."/>
            <person name="Zou X."/>
            <person name="Han Y."/>
            <person name="Worley K."/>
            <person name="Muzny D."/>
            <person name="Gibbs R."/>
        </authorList>
    </citation>
    <scope>NUCLEOTIDE SEQUENCE</scope>
    <source>
        <strain evidence="1">Sampled in the wild</strain>
    </source>
</reference>
<evidence type="ECO:0008006" key="3">
    <source>
        <dbReference type="Google" id="ProtNLM"/>
    </source>
</evidence>
<keyword evidence="2" id="KW-1185">Reference proteome</keyword>
<organism evidence="1 2">
    <name type="scientific">Ladona fulva</name>
    <name type="common">Scarce chaser dragonfly</name>
    <name type="synonym">Libellula fulva</name>
    <dbReference type="NCBI Taxonomy" id="123851"/>
    <lineage>
        <taxon>Eukaryota</taxon>
        <taxon>Metazoa</taxon>
        <taxon>Ecdysozoa</taxon>
        <taxon>Arthropoda</taxon>
        <taxon>Hexapoda</taxon>
        <taxon>Insecta</taxon>
        <taxon>Pterygota</taxon>
        <taxon>Palaeoptera</taxon>
        <taxon>Odonata</taxon>
        <taxon>Epiprocta</taxon>
        <taxon>Anisoptera</taxon>
        <taxon>Libelluloidea</taxon>
        <taxon>Libellulidae</taxon>
        <taxon>Ladona</taxon>
    </lineage>
</organism>
<reference evidence="1" key="1">
    <citation type="submission" date="2013-04" db="EMBL/GenBank/DDBJ databases">
        <authorList>
            <person name="Qu J."/>
            <person name="Murali S.C."/>
            <person name="Bandaranaike D."/>
            <person name="Bellair M."/>
            <person name="Blankenburg K."/>
            <person name="Chao H."/>
            <person name="Dinh H."/>
            <person name="Doddapaneni H."/>
            <person name="Downs B."/>
            <person name="Dugan-Rocha S."/>
            <person name="Elkadiri S."/>
            <person name="Gnanaolivu R.D."/>
            <person name="Hernandez B."/>
            <person name="Javaid M."/>
            <person name="Jayaseelan J.C."/>
            <person name="Lee S."/>
            <person name="Li M."/>
            <person name="Ming W."/>
            <person name="Munidasa M."/>
            <person name="Muniz J."/>
            <person name="Nguyen L."/>
            <person name="Ongeri F."/>
            <person name="Osuji N."/>
            <person name="Pu L.-L."/>
            <person name="Puazo M."/>
            <person name="Qu C."/>
            <person name="Quiroz J."/>
            <person name="Raj R."/>
            <person name="Weissenberger G."/>
            <person name="Xin Y."/>
            <person name="Zou X."/>
            <person name="Han Y."/>
            <person name="Richards S."/>
            <person name="Worley K."/>
            <person name="Muzny D."/>
            <person name="Gibbs R."/>
        </authorList>
    </citation>
    <scope>NUCLEOTIDE SEQUENCE</scope>
    <source>
        <strain evidence="1">Sampled in the wild</strain>
    </source>
</reference>
<evidence type="ECO:0000313" key="2">
    <source>
        <dbReference type="Proteomes" id="UP000792457"/>
    </source>
</evidence>
<dbReference type="PANTHER" id="PTHR47027:SF8">
    <property type="entry name" value="RIBONUCLEASE H"/>
    <property type="match status" value="1"/>
</dbReference>
<name>A0A8K0JZH8_LADFU</name>
<protein>
    <recommendedName>
        <fullName evidence="3">Reverse transcriptase</fullName>
    </recommendedName>
</protein>
<accession>A0A8K0JZH8</accession>
<dbReference type="EMBL" id="KZ308242">
    <property type="protein sequence ID" value="KAG8225556.1"/>
    <property type="molecule type" value="Genomic_DNA"/>
</dbReference>
<comment type="caution">
    <text evidence="1">The sequence shown here is derived from an EMBL/GenBank/DDBJ whole genome shotgun (WGS) entry which is preliminary data.</text>
</comment>
<dbReference type="Proteomes" id="UP000792457">
    <property type="component" value="Unassembled WGS sequence"/>
</dbReference>
<dbReference type="AlphaFoldDB" id="A0A8K0JZH8"/>
<dbReference type="PANTHER" id="PTHR47027">
    <property type="entry name" value="REVERSE TRANSCRIPTASE DOMAIN-CONTAINING PROTEIN"/>
    <property type="match status" value="1"/>
</dbReference>
<sequence>MTPLLKKKGSRKCKEHRTFSLITHAAKVSLPVLNRRLNSTMEENTEEGQYGFRRGKGIRDAIVVLRDIGERLLEKGKHLYVCFVDLMKAFDCMCCEQLSNILKGKGVH</sequence>
<dbReference type="OrthoDB" id="6609240at2759"/>
<proteinExistence type="predicted"/>
<evidence type="ECO:0000313" key="1">
    <source>
        <dbReference type="EMBL" id="KAG8225556.1"/>
    </source>
</evidence>